<dbReference type="HAMAP" id="MF_01342">
    <property type="entry name" value="Ribosomal_uL16"/>
    <property type="match status" value="1"/>
</dbReference>
<dbReference type="PANTHER" id="PTHR12220:SF13">
    <property type="entry name" value="LARGE RIBOSOMAL SUBUNIT PROTEIN UL16M"/>
    <property type="match status" value="1"/>
</dbReference>
<evidence type="ECO:0000313" key="11">
    <source>
        <dbReference type="Proteomes" id="UP000193834"/>
    </source>
</evidence>
<comment type="function">
    <text evidence="7 9">Binds 23S rRNA and is also seen to make contacts with the A and possibly P site tRNAs.</text>
</comment>
<dbReference type="PANTHER" id="PTHR12220">
    <property type="entry name" value="50S/60S RIBOSOMAL PROTEIN L16"/>
    <property type="match status" value="1"/>
</dbReference>
<keyword evidence="5 7" id="KW-0687">Ribonucleoprotein</keyword>
<dbReference type="RefSeq" id="WP_085499002.1">
    <property type="nucleotide sequence ID" value="NZ_FXAZ01000012.1"/>
</dbReference>
<dbReference type="PRINTS" id="PR00060">
    <property type="entry name" value="RIBOSOMALL16"/>
</dbReference>
<evidence type="ECO:0000256" key="9">
    <source>
        <dbReference type="RuleBase" id="RU004414"/>
    </source>
</evidence>
<evidence type="ECO:0000313" key="10">
    <source>
        <dbReference type="EMBL" id="SMG59289.1"/>
    </source>
</evidence>
<keyword evidence="4 7" id="KW-0689">Ribosomal protein</keyword>
<dbReference type="InterPro" id="IPR016180">
    <property type="entry name" value="Ribosomal_uL16_dom"/>
</dbReference>
<evidence type="ECO:0000256" key="6">
    <source>
        <dbReference type="ARBA" id="ARBA00035198"/>
    </source>
</evidence>
<dbReference type="GO" id="GO:0022625">
    <property type="term" value="C:cytosolic large ribosomal subunit"/>
    <property type="evidence" value="ECO:0007669"/>
    <property type="project" value="TreeGrafter"/>
</dbReference>
<dbReference type="SUPFAM" id="SSF54686">
    <property type="entry name" value="Ribosomal protein L16p/L10e"/>
    <property type="match status" value="1"/>
</dbReference>
<evidence type="ECO:0000256" key="7">
    <source>
        <dbReference type="HAMAP-Rule" id="MF_01342"/>
    </source>
</evidence>
<comment type="similarity">
    <text evidence="1 7 8">Belongs to the universal ribosomal protein uL16 family.</text>
</comment>
<dbReference type="PROSITE" id="PS00586">
    <property type="entry name" value="RIBOSOMAL_L16_1"/>
    <property type="match status" value="1"/>
</dbReference>
<dbReference type="Pfam" id="PF00252">
    <property type="entry name" value="Ribosomal_L16"/>
    <property type="match status" value="1"/>
</dbReference>
<keyword evidence="3 7" id="KW-0820">tRNA-binding</keyword>
<dbReference type="GO" id="GO:0003735">
    <property type="term" value="F:structural constituent of ribosome"/>
    <property type="evidence" value="ECO:0007669"/>
    <property type="project" value="InterPro"/>
</dbReference>
<dbReference type="InterPro" id="IPR036920">
    <property type="entry name" value="Ribosomal_uL16_sf"/>
</dbReference>
<dbReference type="Gene3D" id="3.90.1170.10">
    <property type="entry name" value="Ribosomal protein L10e/L16"/>
    <property type="match status" value="1"/>
</dbReference>
<dbReference type="GO" id="GO:0019843">
    <property type="term" value="F:rRNA binding"/>
    <property type="evidence" value="ECO:0007669"/>
    <property type="project" value="UniProtKB-UniRule"/>
</dbReference>
<dbReference type="Proteomes" id="UP000193834">
    <property type="component" value="Unassembled WGS sequence"/>
</dbReference>
<evidence type="ECO:0000256" key="1">
    <source>
        <dbReference type="ARBA" id="ARBA00008931"/>
    </source>
</evidence>
<dbReference type="NCBIfam" id="TIGR01164">
    <property type="entry name" value="rplP_bact"/>
    <property type="match status" value="1"/>
</dbReference>
<dbReference type="CDD" id="cd01433">
    <property type="entry name" value="Ribosomal_L16_L10e"/>
    <property type="match status" value="1"/>
</dbReference>
<evidence type="ECO:0000256" key="5">
    <source>
        <dbReference type="ARBA" id="ARBA00023274"/>
    </source>
</evidence>
<dbReference type="InterPro" id="IPR000114">
    <property type="entry name" value="Ribosomal_uL16_bact-type"/>
</dbReference>
<reference evidence="10 11" key="1">
    <citation type="submission" date="2017-04" db="EMBL/GenBank/DDBJ databases">
        <authorList>
            <person name="Afonso C.L."/>
            <person name="Miller P.J."/>
            <person name="Scott M.A."/>
            <person name="Spackman E."/>
            <person name="Goraichik I."/>
            <person name="Dimitrov K.M."/>
            <person name="Suarez D.L."/>
            <person name="Swayne D.E."/>
        </authorList>
    </citation>
    <scope>NUCLEOTIDE SEQUENCE [LARGE SCALE GENOMIC DNA]</scope>
    <source>
        <strain evidence="10 11">11</strain>
    </source>
</reference>
<keyword evidence="7 9" id="KW-0699">rRNA-binding</keyword>
<dbReference type="InterPro" id="IPR020798">
    <property type="entry name" value="Ribosomal_uL16_CS"/>
</dbReference>
<dbReference type="InterPro" id="IPR047873">
    <property type="entry name" value="Ribosomal_uL16"/>
</dbReference>
<comment type="subunit">
    <text evidence="2 7 9">Part of the 50S ribosomal subunit.</text>
</comment>
<name>A0A1X7M1U0_9BACL</name>
<protein>
    <recommendedName>
        <fullName evidence="6 7">Large ribosomal subunit protein uL16</fullName>
    </recommendedName>
</protein>
<evidence type="ECO:0000256" key="8">
    <source>
        <dbReference type="RuleBase" id="RU004413"/>
    </source>
</evidence>
<keyword evidence="7 9" id="KW-0694">RNA-binding</keyword>
<dbReference type="EMBL" id="FXAZ01000012">
    <property type="protein sequence ID" value="SMG59289.1"/>
    <property type="molecule type" value="Genomic_DNA"/>
</dbReference>
<evidence type="ECO:0000256" key="3">
    <source>
        <dbReference type="ARBA" id="ARBA00022555"/>
    </source>
</evidence>
<sequence>MLVPKRVKHRKQFRPTMKGRAKGGTTVNFGEYGLQALEPVWITNRQIESARIAMTRYIKRGGKVWIKIFPDKPITAKPLEVRMGSGKGNVEKWVAIVKPGKIMFELSGVPEEVAREAMRLAAHKLPCKTKFVKREEMGGEANESN</sequence>
<evidence type="ECO:0000256" key="4">
    <source>
        <dbReference type="ARBA" id="ARBA00022980"/>
    </source>
</evidence>
<organism evidence="10 11">
    <name type="scientific">Paenibacillus aquistagni</name>
    <dbReference type="NCBI Taxonomy" id="1852522"/>
    <lineage>
        <taxon>Bacteria</taxon>
        <taxon>Bacillati</taxon>
        <taxon>Bacillota</taxon>
        <taxon>Bacilli</taxon>
        <taxon>Bacillales</taxon>
        <taxon>Paenibacillaceae</taxon>
        <taxon>Paenibacillus</taxon>
    </lineage>
</organism>
<dbReference type="GO" id="GO:0006412">
    <property type="term" value="P:translation"/>
    <property type="evidence" value="ECO:0007669"/>
    <property type="project" value="UniProtKB-UniRule"/>
</dbReference>
<dbReference type="GO" id="GO:0000049">
    <property type="term" value="F:tRNA binding"/>
    <property type="evidence" value="ECO:0007669"/>
    <property type="project" value="UniProtKB-KW"/>
</dbReference>
<dbReference type="PROSITE" id="PS00701">
    <property type="entry name" value="RIBOSOMAL_L16_2"/>
    <property type="match status" value="1"/>
</dbReference>
<dbReference type="AlphaFoldDB" id="A0A1X7M1U0"/>
<dbReference type="FunFam" id="3.90.1170.10:FF:000001">
    <property type="entry name" value="50S ribosomal protein L16"/>
    <property type="match status" value="1"/>
</dbReference>
<dbReference type="STRING" id="1852522.SAMN06295960_4902"/>
<keyword evidence="11" id="KW-1185">Reference proteome</keyword>
<proteinExistence type="inferred from homology"/>
<accession>A0A1X7M1U0</accession>
<dbReference type="OrthoDB" id="9802589at2"/>
<evidence type="ECO:0000256" key="2">
    <source>
        <dbReference type="ARBA" id="ARBA00011838"/>
    </source>
</evidence>
<gene>
    <name evidence="7" type="primary">rplP</name>
    <name evidence="10" type="ORF">SAMN06295960_4902</name>
</gene>